<gene>
    <name evidence="1" type="ORF">SDC9_178598</name>
</gene>
<dbReference type="EMBL" id="VSSQ01082528">
    <property type="protein sequence ID" value="MPN31124.1"/>
    <property type="molecule type" value="Genomic_DNA"/>
</dbReference>
<reference evidence="1" key="1">
    <citation type="submission" date="2019-08" db="EMBL/GenBank/DDBJ databases">
        <authorList>
            <person name="Kucharzyk K."/>
            <person name="Murdoch R.W."/>
            <person name="Higgins S."/>
            <person name="Loffler F."/>
        </authorList>
    </citation>
    <scope>NUCLEOTIDE SEQUENCE</scope>
</reference>
<accession>A0A645H473</accession>
<name>A0A645H473_9ZZZZ</name>
<evidence type="ECO:0000313" key="1">
    <source>
        <dbReference type="EMBL" id="MPN31124.1"/>
    </source>
</evidence>
<sequence>MVAITQQRIAVRPGFRHCLFHRFRHSAGIKRRQFAIAQLGQQRHADARGARVMQRTGLEAAAETVFLPRPFMIEITGLIAPQYAQRDHQPVVGQFFEISNRPAQQTGGGHALRGQHMHRRSHGVTARPGAVGVPQMGEGFEDAADPHRIQFEAGGKLAPGNRFRTHRQRLKHRQSVDDAVDFLGRQWIHDVP</sequence>
<proteinExistence type="predicted"/>
<comment type="caution">
    <text evidence="1">The sequence shown here is derived from an EMBL/GenBank/DDBJ whole genome shotgun (WGS) entry which is preliminary data.</text>
</comment>
<dbReference type="AlphaFoldDB" id="A0A645H473"/>
<protein>
    <submittedName>
        <fullName evidence="1">Uncharacterized protein</fullName>
    </submittedName>
</protein>
<organism evidence="1">
    <name type="scientific">bioreactor metagenome</name>
    <dbReference type="NCBI Taxonomy" id="1076179"/>
    <lineage>
        <taxon>unclassified sequences</taxon>
        <taxon>metagenomes</taxon>
        <taxon>ecological metagenomes</taxon>
    </lineage>
</organism>